<gene>
    <name evidence="7" type="ORF">CTEN210_07791</name>
</gene>
<dbReference type="GO" id="GO:0006567">
    <property type="term" value="P:L-threonine catabolic process"/>
    <property type="evidence" value="ECO:0007669"/>
    <property type="project" value="TreeGrafter"/>
</dbReference>
<dbReference type="Gene3D" id="3.40.640.10">
    <property type="entry name" value="Type I PLP-dependent aspartate aminotransferase-like (Major domain)"/>
    <property type="match status" value="1"/>
</dbReference>
<dbReference type="SUPFAM" id="SSF53383">
    <property type="entry name" value="PLP-dependent transferases"/>
    <property type="match status" value="1"/>
</dbReference>
<feature type="domain" description="Aromatic amino acid beta-eliminating lyase/threonine aldolase" evidence="6">
    <location>
        <begin position="101"/>
        <end position="394"/>
    </location>
</feature>
<dbReference type="AlphaFoldDB" id="A0AAD3CUU0"/>
<dbReference type="Pfam" id="PF01212">
    <property type="entry name" value="Beta_elim_lyase"/>
    <property type="match status" value="1"/>
</dbReference>
<evidence type="ECO:0000256" key="1">
    <source>
        <dbReference type="ARBA" id="ARBA00001933"/>
    </source>
</evidence>
<dbReference type="GO" id="GO:0005829">
    <property type="term" value="C:cytosol"/>
    <property type="evidence" value="ECO:0007669"/>
    <property type="project" value="TreeGrafter"/>
</dbReference>
<protein>
    <recommendedName>
        <fullName evidence="6">Aromatic amino acid beta-eliminating lyase/threonine aldolase domain-containing protein</fullName>
    </recommendedName>
</protein>
<dbReference type="PANTHER" id="PTHR48097">
    <property type="entry name" value="L-THREONINE ALDOLASE-RELATED"/>
    <property type="match status" value="1"/>
</dbReference>
<keyword evidence="8" id="KW-1185">Reference proteome</keyword>
<evidence type="ECO:0000256" key="5">
    <source>
        <dbReference type="SAM" id="SignalP"/>
    </source>
</evidence>
<comment type="similarity">
    <text evidence="2">Belongs to the threonine aldolase family.</text>
</comment>
<evidence type="ECO:0000256" key="3">
    <source>
        <dbReference type="ARBA" id="ARBA00022898"/>
    </source>
</evidence>
<evidence type="ECO:0000256" key="4">
    <source>
        <dbReference type="SAM" id="Coils"/>
    </source>
</evidence>
<keyword evidence="4" id="KW-0175">Coiled coil</keyword>
<proteinExistence type="inferred from homology"/>
<dbReference type="InterPro" id="IPR015421">
    <property type="entry name" value="PyrdxlP-dep_Trfase_major"/>
</dbReference>
<keyword evidence="5" id="KW-0732">Signal</keyword>
<dbReference type="InterPro" id="IPR015422">
    <property type="entry name" value="PyrdxlP-dep_Trfase_small"/>
</dbReference>
<organism evidence="7 8">
    <name type="scientific">Chaetoceros tenuissimus</name>
    <dbReference type="NCBI Taxonomy" id="426638"/>
    <lineage>
        <taxon>Eukaryota</taxon>
        <taxon>Sar</taxon>
        <taxon>Stramenopiles</taxon>
        <taxon>Ochrophyta</taxon>
        <taxon>Bacillariophyta</taxon>
        <taxon>Coscinodiscophyceae</taxon>
        <taxon>Chaetocerotophycidae</taxon>
        <taxon>Chaetocerotales</taxon>
        <taxon>Chaetocerotaceae</taxon>
        <taxon>Chaetoceros</taxon>
    </lineage>
</organism>
<feature type="signal peptide" evidence="5">
    <location>
        <begin position="1"/>
        <end position="21"/>
    </location>
</feature>
<dbReference type="InterPro" id="IPR001597">
    <property type="entry name" value="ArAA_b-elim_lyase/Thr_aldolase"/>
</dbReference>
<evidence type="ECO:0000259" key="6">
    <source>
        <dbReference type="Pfam" id="PF01212"/>
    </source>
</evidence>
<dbReference type="Proteomes" id="UP001054902">
    <property type="component" value="Unassembled WGS sequence"/>
</dbReference>
<accession>A0AAD3CUU0</accession>
<comment type="caution">
    <text evidence="7">The sequence shown here is derived from an EMBL/GenBank/DDBJ whole genome shotgun (WGS) entry which is preliminary data.</text>
</comment>
<dbReference type="Gene3D" id="3.90.1150.10">
    <property type="entry name" value="Aspartate Aminotransferase, domain 1"/>
    <property type="match status" value="1"/>
</dbReference>
<evidence type="ECO:0000313" key="8">
    <source>
        <dbReference type="Proteomes" id="UP001054902"/>
    </source>
</evidence>
<dbReference type="GO" id="GO:0006545">
    <property type="term" value="P:glycine biosynthetic process"/>
    <property type="evidence" value="ECO:0007669"/>
    <property type="project" value="TreeGrafter"/>
</dbReference>
<dbReference type="InterPro" id="IPR015424">
    <property type="entry name" value="PyrdxlP-dep_Trfase"/>
</dbReference>
<comment type="cofactor">
    <cofactor evidence="1">
        <name>pyridoxal 5'-phosphate</name>
        <dbReference type="ChEBI" id="CHEBI:597326"/>
    </cofactor>
</comment>
<feature type="coiled-coil region" evidence="4">
    <location>
        <begin position="191"/>
        <end position="218"/>
    </location>
</feature>
<sequence length="468" mass="53256">MVYEKFLFFLFQCFSIATAFASNHISSTPQKAKSISLSSNDNDLAQNEPEEKTVDDFIDLQSQHFPRNPSDMFLQLSKACDELGIDAFDVYGDFAEESKTNSYLRKFESEVADLFGKEDAVFMPSGTMAQGIALKIHSKTDGRNSYEPRFFCHHTSHLRLWEEDGHKELLGINAVEIDTRSSDFHVEPLRLKDLENSIREERTKLNHCNIEYENLSQTGLSTLILELPHRELGGKLTPFEDIEAMKLLCEKEKIKFHCDGARIFEASAGYNMSLKDMAAPFDSVYISFYKGLGAITGAMLMGSKDFCDEARVWLMRFGGNLYTLAPYAVSSMAGFRRHVLLQANKGSDAEILSFERKFKILQHLVHRIKTETKFDSYGSFDPRAPETNMIHIYLKADCDDCINARDKVKEELGCLLFSRIKKVPDSSVAYSMGYRSYFEWTLGEANASISSDVFVETWNSFISKLEEL</sequence>
<name>A0AAD3CUU0_9STRA</name>
<dbReference type="PANTHER" id="PTHR48097:SF9">
    <property type="entry name" value="L-THREONINE ALDOLASE"/>
    <property type="match status" value="1"/>
</dbReference>
<evidence type="ECO:0000313" key="7">
    <source>
        <dbReference type="EMBL" id="GFH51315.1"/>
    </source>
</evidence>
<feature type="chain" id="PRO_5042125897" description="Aromatic amino acid beta-eliminating lyase/threonine aldolase domain-containing protein" evidence="5">
    <location>
        <begin position="22"/>
        <end position="468"/>
    </location>
</feature>
<keyword evidence="3" id="KW-0663">Pyridoxal phosphate</keyword>
<reference evidence="7 8" key="1">
    <citation type="journal article" date="2021" name="Sci. Rep.">
        <title>The genome of the diatom Chaetoceros tenuissimus carries an ancient integrated fragment of an extant virus.</title>
        <authorList>
            <person name="Hongo Y."/>
            <person name="Kimura K."/>
            <person name="Takaki Y."/>
            <person name="Yoshida Y."/>
            <person name="Baba S."/>
            <person name="Kobayashi G."/>
            <person name="Nagasaki K."/>
            <person name="Hano T."/>
            <person name="Tomaru Y."/>
        </authorList>
    </citation>
    <scope>NUCLEOTIDE SEQUENCE [LARGE SCALE GENOMIC DNA]</scope>
    <source>
        <strain evidence="7 8">NIES-3715</strain>
    </source>
</reference>
<dbReference type="EMBL" id="BLLK01000045">
    <property type="protein sequence ID" value="GFH51315.1"/>
    <property type="molecule type" value="Genomic_DNA"/>
</dbReference>
<evidence type="ECO:0000256" key="2">
    <source>
        <dbReference type="ARBA" id="ARBA00006966"/>
    </source>
</evidence>
<dbReference type="GO" id="GO:0008732">
    <property type="term" value="F:L-allo-threonine aldolase activity"/>
    <property type="evidence" value="ECO:0007669"/>
    <property type="project" value="TreeGrafter"/>
</dbReference>